<gene>
    <name evidence="2" type="ORF">SAMN04488524_2763</name>
</gene>
<dbReference type="Proteomes" id="UP000192756">
    <property type="component" value="Unassembled WGS sequence"/>
</dbReference>
<dbReference type="EMBL" id="FWXT01000001">
    <property type="protein sequence ID" value="SMC78119.1"/>
    <property type="molecule type" value="Genomic_DNA"/>
</dbReference>
<protein>
    <submittedName>
        <fullName evidence="2">Neutral/alkaline non-lysosomal ceramidase, N-terminal</fullName>
    </submittedName>
</protein>
<dbReference type="InterPro" id="IPR031329">
    <property type="entry name" value="NEUT/ALK_ceramidase_N"/>
</dbReference>
<evidence type="ECO:0000313" key="3">
    <source>
        <dbReference type="Proteomes" id="UP000192756"/>
    </source>
</evidence>
<dbReference type="STRING" id="151894.SAMN04488524_2763"/>
<feature type="domain" description="Neutral/alkaline non-lysosomal ceramidase N-terminal" evidence="1">
    <location>
        <begin position="11"/>
        <end position="235"/>
    </location>
</feature>
<accession>A0A1W2BYW3</accession>
<evidence type="ECO:0000259" key="1">
    <source>
        <dbReference type="Pfam" id="PF04734"/>
    </source>
</evidence>
<sequence>MISDPSFTGIIGVTQEDITPPAGIYARNWGAATQDVALGIHRPLKLTCITFQDNVKNQPLVLITADLGWWKSAADERELRYAILETFQLDASRLMFCLSHTHAGPGLFSEDAGKPGGEFIVPYLMQIRACAISAVKRALSSAVPATLSWRYGKCDLASNRDLPEEGTDRLLVGFNPEKPADDTLLVGRITNGDGKITGTLVNYACHPTTLAWDNVLISPDYIGAMRELIETHTNAPCAFLQGASGELAPPEQYSGDCLLADAYGYRLGHAALAVLQGMFPANTGLELSRVVESGAALAVWNKQSRKAACELGVELYDVAMALKAMPTLAELESQWRECQDHVLKERLWRMRGIRKTVGEGDISVMPLWVWRLGEACLIGQPNEAYSYFQQELRRQLQPAAVAVMNIVNGYAGYLPPKELYAKNMYAVWQTPFAAGALEQLTEAAIVTAKKLQN</sequence>
<evidence type="ECO:0000313" key="2">
    <source>
        <dbReference type="EMBL" id="SMC78119.1"/>
    </source>
</evidence>
<keyword evidence="3" id="KW-1185">Reference proteome</keyword>
<dbReference type="Pfam" id="PF04734">
    <property type="entry name" value="Ceramidase_alk"/>
    <property type="match status" value="1"/>
</dbReference>
<dbReference type="RefSeq" id="WP_084239401.1">
    <property type="nucleotide sequence ID" value="NZ_FWXT01000001.1"/>
</dbReference>
<name>A0A1W2BYW3_9SPHI</name>
<dbReference type="OrthoDB" id="337762at2"/>
<reference evidence="3" key="1">
    <citation type="submission" date="2017-04" db="EMBL/GenBank/DDBJ databases">
        <authorList>
            <person name="Varghese N."/>
            <person name="Submissions S."/>
        </authorList>
    </citation>
    <scope>NUCLEOTIDE SEQUENCE [LARGE SCALE GENOMIC DNA]</scope>
    <source>
        <strain evidence="3">DSM 12126</strain>
    </source>
</reference>
<dbReference type="AlphaFoldDB" id="A0A1W2BYW3"/>
<proteinExistence type="predicted"/>
<organism evidence="2 3">
    <name type="scientific">Pedobacter africanus</name>
    <dbReference type="NCBI Taxonomy" id="151894"/>
    <lineage>
        <taxon>Bacteria</taxon>
        <taxon>Pseudomonadati</taxon>
        <taxon>Bacteroidota</taxon>
        <taxon>Sphingobacteriia</taxon>
        <taxon>Sphingobacteriales</taxon>
        <taxon>Sphingobacteriaceae</taxon>
        <taxon>Pedobacter</taxon>
    </lineage>
</organism>